<organism evidence="1 2">
    <name type="scientific">Tulasnella calospora MUT 4182</name>
    <dbReference type="NCBI Taxonomy" id="1051891"/>
    <lineage>
        <taxon>Eukaryota</taxon>
        <taxon>Fungi</taxon>
        <taxon>Dikarya</taxon>
        <taxon>Basidiomycota</taxon>
        <taxon>Agaricomycotina</taxon>
        <taxon>Agaricomycetes</taxon>
        <taxon>Cantharellales</taxon>
        <taxon>Tulasnellaceae</taxon>
        <taxon>Tulasnella</taxon>
    </lineage>
</organism>
<sequence length="516" mass="59542">MRLFLAIGPENGGWKKASLAAAVAAGGGPWVARQLRRWVRAFMRNPDDLPINRYHNTHVSKISDEDFSSEIRLHLQTKGKYVQAMDVVEYVGQREVQERWGLQRGITVRTARRWMNAMSYRYQREKNGQYKDGHEREDVVEYRQEIFLPLVEKLARRMRLRDKDGTIIQEPILAPGEVPLIEWKHDETTFYANDRRRTRWVHKSEAPTPVRKGEGASIMVADFVSPEFGWCRSIDETRSTRILFKAGKNRDGYFAAEDVQAQTHLMLDIFEERFPNGSAIAVLGFDNAPSHQRRALDALSARKMPKNTPKKPKNWFPSGEIKMRNGKHPDGSPQSLYFPDNHRNRTLAGQFKGMKVILEERGLLEEAKLNAECPGFKCPPRAKGVPPQCCCRRVLFEQPDFKDQKSELIELVEKRGHIAYFFPKYHCELNFIEMCWGAAKAHYRVQPPTSTEAAMEANVIKALDSVPLEKMRRFSIRSSRFMDAYRKGLNGAQAAWANKKYHGHRTLPLRIMEELS</sequence>
<dbReference type="PANTHER" id="PTHR35871">
    <property type="entry name" value="EXPRESSED PROTEIN"/>
    <property type="match status" value="1"/>
</dbReference>
<dbReference type="PANTHER" id="PTHR35871:SF1">
    <property type="entry name" value="CXC1-LIKE CYSTEINE CLUSTER ASSOCIATED WITH KDZ TRANSPOSASES DOMAIN-CONTAINING PROTEIN"/>
    <property type="match status" value="1"/>
</dbReference>
<gene>
    <name evidence="1" type="ORF">M407DRAFT_80709</name>
</gene>
<dbReference type="InterPro" id="IPR036397">
    <property type="entry name" value="RNaseH_sf"/>
</dbReference>
<dbReference type="Proteomes" id="UP000054248">
    <property type="component" value="Unassembled WGS sequence"/>
</dbReference>
<dbReference type="GO" id="GO:0003676">
    <property type="term" value="F:nucleic acid binding"/>
    <property type="evidence" value="ECO:0007669"/>
    <property type="project" value="InterPro"/>
</dbReference>
<reference evidence="1 2" key="1">
    <citation type="submission" date="2014-04" db="EMBL/GenBank/DDBJ databases">
        <authorList>
            <consortium name="DOE Joint Genome Institute"/>
            <person name="Kuo A."/>
            <person name="Girlanda M."/>
            <person name="Perotto S."/>
            <person name="Kohler A."/>
            <person name="Nagy L.G."/>
            <person name="Floudas D."/>
            <person name="Copeland A."/>
            <person name="Barry K.W."/>
            <person name="Cichocki N."/>
            <person name="Veneault-Fourrey C."/>
            <person name="LaButti K."/>
            <person name="Lindquist E.A."/>
            <person name="Lipzen A."/>
            <person name="Lundell T."/>
            <person name="Morin E."/>
            <person name="Murat C."/>
            <person name="Sun H."/>
            <person name="Tunlid A."/>
            <person name="Henrissat B."/>
            <person name="Grigoriev I.V."/>
            <person name="Hibbett D.S."/>
            <person name="Martin F."/>
            <person name="Nordberg H.P."/>
            <person name="Cantor M.N."/>
            <person name="Hua S.X."/>
        </authorList>
    </citation>
    <scope>NUCLEOTIDE SEQUENCE [LARGE SCALE GENOMIC DNA]</scope>
    <source>
        <strain evidence="1 2">MUT 4182</strain>
    </source>
</reference>
<evidence type="ECO:0000313" key="2">
    <source>
        <dbReference type="Proteomes" id="UP000054248"/>
    </source>
</evidence>
<keyword evidence="2" id="KW-1185">Reference proteome</keyword>
<evidence type="ECO:0000313" key="1">
    <source>
        <dbReference type="EMBL" id="KIO21132.1"/>
    </source>
</evidence>
<proteinExistence type="predicted"/>
<dbReference type="HOGENOM" id="CLU_005726_1_0_1"/>
<dbReference type="EMBL" id="KN823148">
    <property type="protein sequence ID" value="KIO21132.1"/>
    <property type="molecule type" value="Genomic_DNA"/>
</dbReference>
<accession>A0A0C3LI65</accession>
<dbReference type="OrthoDB" id="10039611at2759"/>
<dbReference type="AlphaFoldDB" id="A0A0C3LI65"/>
<reference evidence="2" key="2">
    <citation type="submission" date="2015-01" db="EMBL/GenBank/DDBJ databases">
        <title>Evolutionary Origins and Diversification of the Mycorrhizal Mutualists.</title>
        <authorList>
            <consortium name="DOE Joint Genome Institute"/>
            <consortium name="Mycorrhizal Genomics Consortium"/>
            <person name="Kohler A."/>
            <person name="Kuo A."/>
            <person name="Nagy L.G."/>
            <person name="Floudas D."/>
            <person name="Copeland A."/>
            <person name="Barry K.W."/>
            <person name="Cichocki N."/>
            <person name="Veneault-Fourrey C."/>
            <person name="LaButti K."/>
            <person name="Lindquist E.A."/>
            <person name="Lipzen A."/>
            <person name="Lundell T."/>
            <person name="Morin E."/>
            <person name="Murat C."/>
            <person name="Riley R."/>
            <person name="Ohm R."/>
            <person name="Sun H."/>
            <person name="Tunlid A."/>
            <person name="Henrissat B."/>
            <person name="Grigoriev I.V."/>
            <person name="Hibbett D.S."/>
            <person name="Martin F."/>
        </authorList>
    </citation>
    <scope>NUCLEOTIDE SEQUENCE [LARGE SCALE GENOMIC DNA]</scope>
    <source>
        <strain evidence="2">MUT 4182</strain>
    </source>
</reference>
<protein>
    <submittedName>
        <fullName evidence="1">Uncharacterized protein</fullName>
    </submittedName>
</protein>
<name>A0A0C3LI65_9AGAM</name>
<dbReference type="Gene3D" id="3.30.420.10">
    <property type="entry name" value="Ribonuclease H-like superfamily/Ribonuclease H"/>
    <property type="match status" value="1"/>
</dbReference>